<keyword evidence="2" id="KW-1185">Reference proteome</keyword>
<dbReference type="Proteomes" id="UP000245207">
    <property type="component" value="Unassembled WGS sequence"/>
</dbReference>
<dbReference type="EMBL" id="PKPP01010093">
    <property type="protein sequence ID" value="PWA46815.1"/>
    <property type="molecule type" value="Genomic_DNA"/>
</dbReference>
<dbReference type="AlphaFoldDB" id="A0A2U1LCT7"/>
<sequence length="111" mass="13301">MAELRWQKYDGTYSEIFVTHVFPKEIAVKIATARCDSNATIRGLRKMRYETFVTHKIQKETLSNFRLTIRDFKIANLFSISRIQIRVSYYLQPRICCENYHNHLSYHKIPK</sequence>
<proteinExistence type="predicted"/>
<gene>
    <name evidence="1" type="ORF">CTI12_AA505090</name>
</gene>
<protein>
    <submittedName>
        <fullName evidence="1">Uncharacterized protein</fullName>
    </submittedName>
</protein>
<comment type="caution">
    <text evidence="1">The sequence shown here is derived from an EMBL/GenBank/DDBJ whole genome shotgun (WGS) entry which is preliminary data.</text>
</comment>
<reference evidence="1 2" key="1">
    <citation type="journal article" date="2018" name="Mol. Plant">
        <title>The genome of Artemisia annua provides insight into the evolution of Asteraceae family and artemisinin biosynthesis.</title>
        <authorList>
            <person name="Shen Q."/>
            <person name="Zhang L."/>
            <person name="Liao Z."/>
            <person name="Wang S."/>
            <person name="Yan T."/>
            <person name="Shi P."/>
            <person name="Liu M."/>
            <person name="Fu X."/>
            <person name="Pan Q."/>
            <person name="Wang Y."/>
            <person name="Lv Z."/>
            <person name="Lu X."/>
            <person name="Zhang F."/>
            <person name="Jiang W."/>
            <person name="Ma Y."/>
            <person name="Chen M."/>
            <person name="Hao X."/>
            <person name="Li L."/>
            <person name="Tang Y."/>
            <person name="Lv G."/>
            <person name="Zhou Y."/>
            <person name="Sun X."/>
            <person name="Brodelius P.E."/>
            <person name="Rose J.K.C."/>
            <person name="Tang K."/>
        </authorList>
    </citation>
    <scope>NUCLEOTIDE SEQUENCE [LARGE SCALE GENOMIC DNA]</scope>
    <source>
        <strain evidence="2">cv. Huhao1</strain>
        <tissue evidence="1">Leaf</tissue>
    </source>
</reference>
<accession>A0A2U1LCT7</accession>
<name>A0A2U1LCT7_ARTAN</name>
<organism evidence="1 2">
    <name type="scientific">Artemisia annua</name>
    <name type="common">Sweet wormwood</name>
    <dbReference type="NCBI Taxonomy" id="35608"/>
    <lineage>
        <taxon>Eukaryota</taxon>
        <taxon>Viridiplantae</taxon>
        <taxon>Streptophyta</taxon>
        <taxon>Embryophyta</taxon>
        <taxon>Tracheophyta</taxon>
        <taxon>Spermatophyta</taxon>
        <taxon>Magnoliopsida</taxon>
        <taxon>eudicotyledons</taxon>
        <taxon>Gunneridae</taxon>
        <taxon>Pentapetalae</taxon>
        <taxon>asterids</taxon>
        <taxon>campanulids</taxon>
        <taxon>Asterales</taxon>
        <taxon>Asteraceae</taxon>
        <taxon>Asteroideae</taxon>
        <taxon>Anthemideae</taxon>
        <taxon>Artemisiinae</taxon>
        <taxon>Artemisia</taxon>
    </lineage>
</organism>
<evidence type="ECO:0000313" key="2">
    <source>
        <dbReference type="Proteomes" id="UP000245207"/>
    </source>
</evidence>
<evidence type="ECO:0000313" key="1">
    <source>
        <dbReference type="EMBL" id="PWA46815.1"/>
    </source>
</evidence>